<dbReference type="InterPro" id="IPR013517">
    <property type="entry name" value="FG-GAP"/>
</dbReference>
<name>A0A3E1Q8W4_9FLAO</name>
<protein>
    <submittedName>
        <fullName evidence="3">T9SS C-terminal target domain-containing protein</fullName>
    </submittedName>
</protein>
<sequence length="493" mass="55546">MIFILSFKVSNNLIKFKELTNFSEKMISKKALFYSISTILGITTAQAQFEPQQVISTEVEAPYISIPFDIDNDGKLDVVTASNQDFKLRWFKNNDGAGNFETEAILNESPVFYLSIDFVDLDSDGDKDILFLENNPRNVVWLENIDGLGNFSTEQIIIAEQQDFITSVSVIDIDNDGDLDLMTSTTDTFTDKISWYENTNGLGNFGPEILLIENVMEIYPPVLKDIDNDGNIDILTAHENNGPAKLVWYKNETNGSFGPEQEIYQFDFLVSDQTSITYIQYVDVNTNGKKDIVITSHNDDTGTFVYWLDNLNNQGSFGLLQPLPNISSNQYRFFDLDNDEDIDVLLWNRYTNNFSWLENSDGEGNFTTERTITTNIDFPADATAGDIDGDGQLDVISASISDNKVAWYKNTGLGIEENYPLSFFLHPNPTTGKVKITSNQTVETIVVFNLLGQKIKTARQSNSIDLSSFESGIYFLQLKTETGKSQTHKIIKK</sequence>
<dbReference type="NCBIfam" id="TIGR04183">
    <property type="entry name" value="Por_Secre_tail"/>
    <property type="match status" value="1"/>
</dbReference>
<organism evidence="3 4">
    <name type="scientific">Marixanthomonas ophiurae</name>
    <dbReference type="NCBI Taxonomy" id="387659"/>
    <lineage>
        <taxon>Bacteria</taxon>
        <taxon>Pseudomonadati</taxon>
        <taxon>Bacteroidota</taxon>
        <taxon>Flavobacteriia</taxon>
        <taxon>Flavobacteriales</taxon>
        <taxon>Flavobacteriaceae</taxon>
        <taxon>Marixanthomonas</taxon>
    </lineage>
</organism>
<feature type="domain" description="Secretion system C-terminal sorting" evidence="2">
    <location>
        <begin position="426"/>
        <end position="491"/>
    </location>
</feature>
<reference evidence="3 4" key="1">
    <citation type="journal article" date="2007" name="Int. J. Syst. Evol. Microbiol.">
        <title>Marixanthomonas ophiurae gen. nov., sp. nov., a marine bacterium of the family Flavobacteriaceae isolated from a deep-sea brittle star.</title>
        <authorList>
            <person name="Romanenko L.A."/>
            <person name="Uchino M."/>
            <person name="Frolova G.M."/>
            <person name="Mikhailov V.V."/>
        </authorList>
    </citation>
    <scope>NUCLEOTIDE SEQUENCE [LARGE SCALE GENOMIC DNA]</scope>
    <source>
        <strain evidence="3 4">KMM 3046</strain>
    </source>
</reference>
<dbReference type="AlphaFoldDB" id="A0A3E1Q8W4"/>
<comment type="caution">
    <text evidence="3">The sequence shown here is derived from an EMBL/GenBank/DDBJ whole genome shotgun (WGS) entry which is preliminary data.</text>
</comment>
<dbReference type="Pfam" id="PF18962">
    <property type="entry name" value="Por_Secre_tail"/>
    <property type="match status" value="1"/>
</dbReference>
<dbReference type="PANTHER" id="PTHR44103">
    <property type="entry name" value="PROPROTEIN CONVERTASE P"/>
    <property type="match status" value="1"/>
</dbReference>
<dbReference type="Proteomes" id="UP000261082">
    <property type="component" value="Unassembled WGS sequence"/>
</dbReference>
<dbReference type="InterPro" id="IPR026444">
    <property type="entry name" value="Secre_tail"/>
</dbReference>
<keyword evidence="4" id="KW-1185">Reference proteome</keyword>
<dbReference type="InterPro" id="IPR028994">
    <property type="entry name" value="Integrin_alpha_N"/>
</dbReference>
<gene>
    <name evidence="3" type="ORF">DZ858_00300</name>
</gene>
<dbReference type="Pfam" id="PF13517">
    <property type="entry name" value="FG-GAP_3"/>
    <property type="match status" value="3"/>
</dbReference>
<evidence type="ECO:0000313" key="3">
    <source>
        <dbReference type="EMBL" id="RFN58562.1"/>
    </source>
</evidence>
<dbReference type="Gene3D" id="2.130.10.130">
    <property type="entry name" value="Integrin alpha, N-terminal"/>
    <property type="match status" value="1"/>
</dbReference>
<accession>A0A3E1Q8W4</accession>
<dbReference type="OrthoDB" id="9816120at2"/>
<evidence type="ECO:0000313" key="4">
    <source>
        <dbReference type="Proteomes" id="UP000261082"/>
    </source>
</evidence>
<dbReference type="PANTHER" id="PTHR44103:SF1">
    <property type="entry name" value="PROPROTEIN CONVERTASE P"/>
    <property type="match status" value="1"/>
</dbReference>
<dbReference type="SUPFAM" id="SSF69318">
    <property type="entry name" value="Integrin alpha N-terminal domain"/>
    <property type="match status" value="1"/>
</dbReference>
<dbReference type="EMBL" id="QVID01000001">
    <property type="protein sequence ID" value="RFN58562.1"/>
    <property type="molecule type" value="Genomic_DNA"/>
</dbReference>
<dbReference type="RefSeq" id="WP_117157590.1">
    <property type="nucleotide sequence ID" value="NZ_QVID01000001.1"/>
</dbReference>
<proteinExistence type="predicted"/>
<evidence type="ECO:0000259" key="2">
    <source>
        <dbReference type="Pfam" id="PF18962"/>
    </source>
</evidence>
<evidence type="ECO:0000256" key="1">
    <source>
        <dbReference type="ARBA" id="ARBA00022729"/>
    </source>
</evidence>
<keyword evidence="1" id="KW-0732">Signal</keyword>